<sequence length="181" mass="20942">MYIRYTFQVKYDGRNNLEVIFEEMFVDLRIQMFEDSTQLPENLAYRDVEEIQKVKMMTLEDLFVRSGLMGLSLTGEERRIDMEQVHAIQTQVVVFLEGADELRTFKYTEQGTPSSWSTFGPAKAYEPRTFLENLATKTDPLQLVTLVHETQREDLADVVPAAIEVEHVFPTEVASLIRVVQ</sequence>
<proteinExistence type="predicted"/>
<dbReference type="AlphaFoldDB" id="A0AAD9K3R7"/>
<gene>
    <name evidence="1" type="ORF">NP493_1427g01032</name>
</gene>
<keyword evidence="2" id="KW-1185">Reference proteome</keyword>
<dbReference type="EMBL" id="JAODUO010001427">
    <property type="protein sequence ID" value="KAK2164207.1"/>
    <property type="molecule type" value="Genomic_DNA"/>
</dbReference>
<organism evidence="1 2">
    <name type="scientific">Ridgeia piscesae</name>
    <name type="common">Tubeworm</name>
    <dbReference type="NCBI Taxonomy" id="27915"/>
    <lineage>
        <taxon>Eukaryota</taxon>
        <taxon>Metazoa</taxon>
        <taxon>Spiralia</taxon>
        <taxon>Lophotrochozoa</taxon>
        <taxon>Annelida</taxon>
        <taxon>Polychaeta</taxon>
        <taxon>Sedentaria</taxon>
        <taxon>Canalipalpata</taxon>
        <taxon>Sabellida</taxon>
        <taxon>Siboglinidae</taxon>
        <taxon>Ridgeia</taxon>
    </lineage>
</organism>
<comment type="caution">
    <text evidence="1">The sequence shown here is derived from an EMBL/GenBank/DDBJ whole genome shotgun (WGS) entry which is preliminary data.</text>
</comment>
<evidence type="ECO:0000313" key="2">
    <source>
        <dbReference type="Proteomes" id="UP001209878"/>
    </source>
</evidence>
<protein>
    <submittedName>
        <fullName evidence="1">Uncharacterized protein</fullName>
    </submittedName>
</protein>
<evidence type="ECO:0000313" key="1">
    <source>
        <dbReference type="EMBL" id="KAK2164207.1"/>
    </source>
</evidence>
<accession>A0AAD9K3R7</accession>
<name>A0AAD9K3R7_RIDPI</name>
<reference evidence="1" key="1">
    <citation type="journal article" date="2023" name="Mol. Biol. Evol.">
        <title>Third-Generation Sequencing Reveals the Adaptive Role of the Epigenome in Three Deep-Sea Polychaetes.</title>
        <authorList>
            <person name="Perez M."/>
            <person name="Aroh O."/>
            <person name="Sun Y."/>
            <person name="Lan Y."/>
            <person name="Juniper S.K."/>
            <person name="Young C.R."/>
            <person name="Angers B."/>
            <person name="Qian P.Y."/>
        </authorList>
    </citation>
    <scope>NUCLEOTIDE SEQUENCE</scope>
    <source>
        <strain evidence="1">R07B-5</strain>
    </source>
</reference>
<dbReference type="Proteomes" id="UP001209878">
    <property type="component" value="Unassembled WGS sequence"/>
</dbReference>